<accession>A0A0G4FIC3</accession>
<dbReference type="EMBL" id="CDMY01000445">
    <property type="protein sequence ID" value="CEM13185.1"/>
    <property type="molecule type" value="Genomic_DNA"/>
</dbReference>
<feature type="compositionally biased region" description="Low complexity" evidence="8">
    <location>
        <begin position="48"/>
        <end position="61"/>
    </location>
</feature>
<feature type="region of interest" description="Disordered" evidence="8">
    <location>
        <begin position="1"/>
        <end position="96"/>
    </location>
</feature>
<feature type="compositionally biased region" description="Polar residues" evidence="8">
    <location>
        <begin position="1"/>
        <end position="13"/>
    </location>
</feature>
<sequence>MECVRHTSTGTSIQKKKETTGAEGASDGTRASAPSRWSTPLQDVWNKSSEPPRSAPAASCTPGPPPSPQKPSPEKQPVTPQNTSRPGRRCDFPNLGDSSPILREAKWLGAPSRNNSIHIGSRGDCEDGSSGSCSRSEDRCSGLAREGGGDDGAVTGEVVVKIVECDRDINESDYDHWLFQKDGVRYNDVMRYSITPEPIADRMARDCADIFPGGVVYDGFGGAGGNMVAFAAHGMNVVASDIEREHVEYANANADVYGVSSKCSVFCADYNRMVERLEGLGLGGGGSFDLVFLDLPWGGKAYRDKCVYMIERMADGKMSAFDVTARASQLSHSIIFKCPKNIALDDPARLALWLEQQRLDHAVKTHTPVARRHGSDPEADEASPSSSSTHLLSPIAPPAPVAPTSWQTPVVELYVCESPVAHGKSEREARTAPRSGDGRRHDFRSSPRNHHATSADKVLFAAIFLGDIAREKLTRMGDKVARARVRDCTQDRGLPVTLEECVEKLRAKRVTVGRAKVKVHRDSVPRGQSFIQLPELSLSRERASGSRGGDATSNDSKSEAPE</sequence>
<keyword evidence="10" id="KW-1185">Reference proteome</keyword>
<dbReference type="PANTHER" id="PTHR14741:SF32">
    <property type="entry name" value="TRIMETHYLGUANOSINE SYNTHASE"/>
    <property type="match status" value="1"/>
</dbReference>
<dbReference type="PhylomeDB" id="A0A0G4FIC3"/>
<evidence type="ECO:0000256" key="3">
    <source>
        <dbReference type="ARBA" id="ARBA00047418"/>
    </source>
</evidence>
<evidence type="ECO:0000256" key="2">
    <source>
        <dbReference type="ARBA" id="ARBA00025783"/>
    </source>
</evidence>
<dbReference type="GO" id="GO:0005634">
    <property type="term" value="C:nucleus"/>
    <property type="evidence" value="ECO:0007669"/>
    <property type="project" value="TreeGrafter"/>
</dbReference>
<evidence type="ECO:0000313" key="10">
    <source>
        <dbReference type="Proteomes" id="UP000041254"/>
    </source>
</evidence>
<evidence type="ECO:0000256" key="1">
    <source>
        <dbReference type="ARBA" id="ARBA00018517"/>
    </source>
</evidence>
<organism evidence="9 10">
    <name type="scientific">Vitrella brassicaformis (strain CCMP3155)</name>
    <dbReference type="NCBI Taxonomy" id="1169540"/>
    <lineage>
        <taxon>Eukaryota</taxon>
        <taxon>Sar</taxon>
        <taxon>Alveolata</taxon>
        <taxon>Colpodellida</taxon>
        <taxon>Vitrellaceae</taxon>
        <taxon>Vitrella</taxon>
    </lineage>
</organism>
<feature type="compositionally biased region" description="Basic and acidic residues" evidence="8">
    <location>
        <begin position="423"/>
        <end position="445"/>
    </location>
</feature>
<dbReference type="InterPro" id="IPR029063">
    <property type="entry name" value="SAM-dependent_MTases_sf"/>
</dbReference>
<feature type="compositionally biased region" description="Polar residues" evidence="8">
    <location>
        <begin position="35"/>
        <end position="47"/>
    </location>
</feature>
<dbReference type="GO" id="GO:0071164">
    <property type="term" value="F:RNA cap trimethylguanosine synthase activity"/>
    <property type="evidence" value="ECO:0007669"/>
    <property type="project" value="TreeGrafter"/>
</dbReference>
<dbReference type="Pfam" id="PF09445">
    <property type="entry name" value="Methyltransf_15"/>
    <property type="match status" value="1"/>
</dbReference>
<evidence type="ECO:0000256" key="5">
    <source>
        <dbReference type="ARBA" id="ARBA00048763"/>
    </source>
</evidence>
<dbReference type="AlphaFoldDB" id="A0A0G4FIC3"/>
<reference evidence="9 10" key="1">
    <citation type="submission" date="2014-11" db="EMBL/GenBank/DDBJ databases">
        <authorList>
            <person name="Zhu J."/>
            <person name="Qi W."/>
            <person name="Song R."/>
        </authorList>
    </citation>
    <scope>NUCLEOTIDE SEQUENCE [LARGE SCALE GENOMIC DNA]</scope>
</reference>
<gene>
    <name evidence="9" type="ORF">Vbra_5890</name>
</gene>
<feature type="region of interest" description="Disordered" evidence="8">
    <location>
        <begin position="530"/>
        <end position="562"/>
    </location>
</feature>
<evidence type="ECO:0000256" key="4">
    <source>
        <dbReference type="ARBA" id="ARBA00048740"/>
    </source>
</evidence>
<dbReference type="VEuPathDB" id="CryptoDB:Vbra_5890"/>
<comment type="catalytic activity">
    <reaction evidence="6">
        <text>a 5'-end (N(7)-methyl 5'-triphosphoguanosine)-ribonucleoside in snRNA + S-adenosyl-L-methionine = a 5'-end (N(2),N(7)-dimethyl 5'-triphosphoguanosine)-ribonucleoside in snRNA + S-adenosyl-L-homocysteine + H(+)</text>
        <dbReference type="Rhea" id="RHEA:78471"/>
        <dbReference type="Rhea" id="RHEA-COMP:19085"/>
        <dbReference type="Rhea" id="RHEA-COMP:19087"/>
        <dbReference type="ChEBI" id="CHEBI:15378"/>
        <dbReference type="ChEBI" id="CHEBI:57856"/>
        <dbReference type="ChEBI" id="CHEBI:59789"/>
        <dbReference type="ChEBI" id="CHEBI:156461"/>
        <dbReference type="ChEBI" id="CHEBI:172880"/>
    </reaction>
    <physiologicalReaction direction="left-to-right" evidence="6">
        <dbReference type="Rhea" id="RHEA:78472"/>
    </physiologicalReaction>
</comment>
<dbReference type="Gene3D" id="3.40.50.150">
    <property type="entry name" value="Vaccinia Virus protein VP39"/>
    <property type="match status" value="1"/>
</dbReference>
<dbReference type="STRING" id="1169540.A0A0G4FIC3"/>
<name>A0A0G4FIC3_VITBC</name>
<dbReference type="Proteomes" id="UP000041254">
    <property type="component" value="Unassembled WGS sequence"/>
</dbReference>
<comment type="similarity">
    <text evidence="2">Belongs to the methyltransferase superfamily. Trimethylguanosine synthase family.</text>
</comment>
<proteinExistence type="inferred from homology"/>
<feature type="compositionally biased region" description="Pro residues" evidence="8">
    <location>
        <begin position="62"/>
        <end position="71"/>
    </location>
</feature>
<evidence type="ECO:0000256" key="6">
    <source>
        <dbReference type="ARBA" id="ARBA00049075"/>
    </source>
</evidence>
<feature type="region of interest" description="Disordered" evidence="8">
    <location>
        <begin position="112"/>
        <end position="153"/>
    </location>
</feature>
<evidence type="ECO:0000313" key="9">
    <source>
        <dbReference type="EMBL" id="CEM13185.1"/>
    </source>
</evidence>
<comment type="catalytic activity">
    <reaction evidence="3">
        <text>a 5'-end (N(2),N(7)-dimethyl 5'-triphosphoguanosine)-ribonucleoside in snoRNA + S-adenosyl-L-methionine = a 5'-end (N(2),N(2),N(7)-trimethyl 5'-triphosphoguanosine)-ribonucleoside in snoRNA + S-adenosyl-L-homocysteine + H(+)</text>
        <dbReference type="Rhea" id="RHEA:78507"/>
        <dbReference type="Rhea" id="RHEA-COMP:19088"/>
        <dbReference type="Rhea" id="RHEA-COMP:19090"/>
        <dbReference type="ChEBI" id="CHEBI:15378"/>
        <dbReference type="ChEBI" id="CHEBI:57856"/>
        <dbReference type="ChEBI" id="CHEBI:59789"/>
        <dbReference type="ChEBI" id="CHEBI:167623"/>
        <dbReference type="ChEBI" id="CHEBI:172880"/>
    </reaction>
    <physiologicalReaction direction="left-to-right" evidence="3">
        <dbReference type="Rhea" id="RHEA:78508"/>
    </physiologicalReaction>
</comment>
<dbReference type="OrthoDB" id="194443at2759"/>
<feature type="region of interest" description="Disordered" evidence="8">
    <location>
        <begin position="422"/>
        <end position="452"/>
    </location>
</feature>
<dbReference type="PANTHER" id="PTHR14741">
    <property type="entry name" value="S-ADENOSYLMETHIONINE-DEPENDENT METHYLTRANSFERASE RELATED"/>
    <property type="match status" value="1"/>
</dbReference>
<dbReference type="InParanoid" id="A0A0G4FIC3"/>
<protein>
    <recommendedName>
        <fullName evidence="1">Trimethylguanosine synthase</fullName>
    </recommendedName>
    <alternativeName>
        <fullName evidence="7">Cap-specific guanine-N(2) methyltransferase</fullName>
    </alternativeName>
</protein>
<dbReference type="SUPFAM" id="SSF53335">
    <property type="entry name" value="S-adenosyl-L-methionine-dependent methyltransferases"/>
    <property type="match status" value="1"/>
</dbReference>
<dbReference type="InterPro" id="IPR019012">
    <property type="entry name" value="RNA_cap_Gua-N2-MeTrfase"/>
</dbReference>
<feature type="region of interest" description="Disordered" evidence="8">
    <location>
        <begin position="367"/>
        <end position="396"/>
    </location>
</feature>
<comment type="catalytic activity">
    <reaction evidence="4">
        <text>a 5'-end (N(7)-methyl 5'-triphosphoguanosine)-ribonucleoside in snoRNA + S-adenosyl-L-methionine = a 5'-end (N(2),N(7)-dimethyl 5'-triphosphoguanosine)-ribonucleoside in snoRNA + S-adenosyl-L-homocysteine + H(+)</text>
        <dbReference type="Rhea" id="RHEA:78475"/>
        <dbReference type="Rhea" id="RHEA-COMP:19086"/>
        <dbReference type="Rhea" id="RHEA-COMP:19088"/>
        <dbReference type="ChEBI" id="CHEBI:15378"/>
        <dbReference type="ChEBI" id="CHEBI:57856"/>
        <dbReference type="ChEBI" id="CHEBI:59789"/>
        <dbReference type="ChEBI" id="CHEBI:156461"/>
        <dbReference type="ChEBI" id="CHEBI:172880"/>
    </reaction>
    <physiologicalReaction direction="left-to-right" evidence="4">
        <dbReference type="Rhea" id="RHEA:78476"/>
    </physiologicalReaction>
</comment>
<comment type="catalytic activity">
    <reaction evidence="5">
        <text>a 5'-end (N(2),N(7)-dimethyl 5'-triphosphoguanosine)-ribonucleoside in snRNA + S-adenosyl-L-methionine = a 5'-end (N(2),N(2),N(7)-trimethyl 5'-triphosphoguanosine)-ribonucleoside in snRNA + S-adenosyl-L-homocysteine + H(+)</text>
        <dbReference type="Rhea" id="RHEA:78479"/>
        <dbReference type="Rhea" id="RHEA-COMP:19087"/>
        <dbReference type="Rhea" id="RHEA-COMP:19089"/>
        <dbReference type="ChEBI" id="CHEBI:15378"/>
        <dbReference type="ChEBI" id="CHEBI:57856"/>
        <dbReference type="ChEBI" id="CHEBI:59789"/>
        <dbReference type="ChEBI" id="CHEBI:167623"/>
        <dbReference type="ChEBI" id="CHEBI:172880"/>
    </reaction>
    <physiologicalReaction direction="left-to-right" evidence="5">
        <dbReference type="Rhea" id="RHEA:78480"/>
    </physiologicalReaction>
</comment>
<dbReference type="CDD" id="cd02440">
    <property type="entry name" value="AdoMet_MTases"/>
    <property type="match status" value="1"/>
</dbReference>
<evidence type="ECO:0000256" key="7">
    <source>
        <dbReference type="ARBA" id="ARBA00049790"/>
    </source>
</evidence>
<feature type="compositionally biased region" description="Low complexity" evidence="8">
    <location>
        <begin position="382"/>
        <end position="394"/>
    </location>
</feature>
<evidence type="ECO:0000256" key="8">
    <source>
        <dbReference type="SAM" id="MobiDB-lite"/>
    </source>
</evidence>